<dbReference type="HOGENOM" id="CLU_1662080_0_0_1"/>
<dbReference type="AlphaFoldDB" id="D4D8T2"/>
<comment type="caution">
    <text evidence="2">The sequence shown here is derived from an EMBL/GenBank/DDBJ whole genome shotgun (WGS) entry which is preliminary data.</text>
</comment>
<dbReference type="RefSeq" id="XP_003022309.1">
    <property type="nucleotide sequence ID" value="XM_003022263.1"/>
</dbReference>
<evidence type="ECO:0000313" key="3">
    <source>
        <dbReference type="Proteomes" id="UP000008383"/>
    </source>
</evidence>
<dbReference type="KEGG" id="tve:TRV_03520"/>
<evidence type="ECO:0000313" key="2">
    <source>
        <dbReference type="EMBL" id="EFE41691.1"/>
    </source>
</evidence>
<name>D4D8T2_TRIVH</name>
<feature type="transmembrane region" description="Helical" evidence="1">
    <location>
        <begin position="71"/>
        <end position="91"/>
    </location>
</feature>
<keyword evidence="1" id="KW-0472">Membrane</keyword>
<dbReference type="GeneID" id="9580856"/>
<organism evidence="2 3">
    <name type="scientific">Trichophyton verrucosum (strain HKI 0517)</name>
    <dbReference type="NCBI Taxonomy" id="663202"/>
    <lineage>
        <taxon>Eukaryota</taxon>
        <taxon>Fungi</taxon>
        <taxon>Dikarya</taxon>
        <taxon>Ascomycota</taxon>
        <taxon>Pezizomycotina</taxon>
        <taxon>Eurotiomycetes</taxon>
        <taxon>Eurotiomycetidae</taxon>
        <taxon>Onygenales</taxon>
        <taxon>Arthrodermataceae</taxon>
        <taxon>Trichophyton</taxon>
    </lineage>
</organism>
<accession>D4D8T2</accession>
<gene>
    <name evidence="2" type="ORF">TRV_03520</name>
</gene>
<reference evidence="3" key="1">
    <citation type="journal article" date="2011" name="Genome Biol.">
        <title>Comparative and functional genomics provide insights into the pathogenicity of dermatophytic fungi.</title>
        <authorList>
            <person name="Burmester A."/>
            <person name="Shelest E."/>
            <person name="Gloeckner G."/>
            <person name="Heddergott C."/>
            <person name="Schindler S."/>
            <person name="Staib P."/>
            <person name="Heidel A."/>
            <person name="Felder M."/>
            <person name="Petzold A."/>
            <person name="Szafranski K."/>
            <person name="Feuermann M."/>
            <person name="Pedruzzi I."/>
            <person name="Priebe S."/>
            <person name="Groth M."/>
            <person name="Winkler R."/>
            <person name="Li W."/>
            <person name="Kniemeyer O."/>
            <person name="Schroeckh V."/>
            <person name="Hertweck C."/>
            <person name="Hube B."/>
            <person name="White T.C."/>
            <person name="Platzer M."/>
            <person name="Guthke R."/>
            <person name="Heitman J."/>
            <person name="Woestemeyer J."/>
            <person name="Zipfel P.F."/>
            <person name="Monod M."/>
            <person name="Brakhage A.A."/>
        </authorList>
    </citation>
    <scope>NUCLEOTIDE SEQUENCE [LARGE SCALE GENOMIC DNA]</scope>
    <source>
        <strain evidence="3">HKI 0517</strain>
    </source>
</reference>
<protein>
    <submittedName>
        <fullName evidence="2">Uncharacterized protein</fullName>
    </submittedName>
</protein>
<dbReference type="Proteomes" id="UP000008383">
    <property type="component" value="Unassembled WGS sequence"/>
</dbReference>
<keyword evidence="1" id="KW-0812">Transmembrane</keyword>
<evidence type="ECO:0000256" key="1">
    <source>
        <dbReference type="SAM" id="Phobius"/>
    </source>
</evidence>
<dbReference type="EMBL" id="ACYE01000183">
    <property type="protein sequence ID" value="EFE41691.1"/>
    <property type="molecule type" value="Genomic_DNA"/>
</dbReference>
<keyword evidence="1" id="KW-1133">Transmembrane helix</keyword>
<keyword evidence="3" id="KW-1185">Reference proteome</keyword>
<proteinExistence type="predicted"/>
<sequence length="159" mass="17460">MTCIIGYRRTGADPAAADENETQASSSENQLDGTRLGIEIPLACAKEGGGGCLYHSLAALLVTPTIPFSTYLLLSFLLLLLLLLLLPFSLFSSRRSFSLSLPRRKGPVNIDVLVWWTWKNRAEPIIKTIQGQTCFFSADSIFLSPPEQSSYFGVVISRC</sequence>